<evidence type="ECO:0000256" key="6">
    <source>
        <dbReference type="ARBA" id="ARBA00022840"/>
    </source>
</evidence>
<keyword evidence="4 8" id="KW-0819">tRNA processing</keyword>
<dbReference type="GO" id="GO:0032267">
    <property type="term" value="F:tRNA(Ile)-lysidine synthase activity"/>
    <property type="evidence" value="ECO:0007669"/>
    <property type="project" value="UniProtKB-EC"/>
</dbReference>
<dbReference type="Pfam" id="PF11734">
    <property type="entry name" value="TilS_C"/>
    <property type="match status" value="1"/>
</dbReference>
<dbReference type="Gene3D" id="3.40.50.620">
    <property type="entry name" value="HUPs"/>
    <property type="match status" value="1"/>
</dbReference>
<evidence type="ECO:0000259" key="9">
    <source>
        <dbReference type="SMART" id="SM00977"/>
    </source>
</evidence>
<feature type="domain" description="Lysidine-tRNA(Ile) synthetase C-terminal" evidence="9">
    <location>
        <begin position="391"/>
        <end position="464"/>
    </location>
</feature>
<evidence type="ECO:0000256" key="3">
    <source>
        <dbReference type="ARBA" id="ARBA00022598"/>
    </source>
</evidence>
<dbReference type="GO" id="GO:0005737">
    <property type="term" value="C:cytoplasm"/>
    <property type="evidence" value="ECO:0007669"/>
    <property type="project" value="UniProtKB-SubCell"/>
</dbReference>
<comment type="similarity">
    <text evidence="8">Belongs to the tRNA(Ile)-lysidine synthase family.</text>
</comment>
<dbReference type="Pfam" id="PF01171">
    <property type="entry name" value="ATP_bind_3"/>
    <property type="match status" value="1"/>
</dbReference>
<evidence type="ECO:0000256" key="4">
    <source>
        <dbReference type="ARBA" id="ARBA00022694"/>
    </source>
</evidence>
<comment type="function">
    <text evidence="8">Ligates lysine onto the cytidine present at position 34 of the AUA codon-specific tRNA(Ile) that contains the anticodon CAU, in an ATP-dependent manner. Cytidine is converted to lysidine, thus changing the amino acid specificity of the tRNA from methionine to isoleucine.</text>
</comment>
<dbReference type="SUPFAM" id="SSF52402">
    <property type="entry name" value="Adenine nucleotide alpha hydrolases-like"/>
    <property type="match status" value="1"/>
</dbReference>
<protein>
    <recommendedName>
        <fullName evidence="8">tRNA(Ile)-lysidine synthase</fullName>
        <ecNumber evidence="8">6.3.4.19</ecNumber>
    </recommendedName>
    <alternativeName>
        <fullName evidence="8">tRNA(Ile)-2-lysyl-cytidine synthase</fullName>
    </alternativeName>
    <alternativeName>
        <fullName evidence="8">tRNA(Ile)-lysidine synthetase</fullName>
    </alternativeName>
</protein>
<evidence type="ECO:0000256" key="2">
    <source>
        <dbReference type="ARBA" id="ARBA00022490"/>
    </source>
</evidence>
<dbReference type="HAMAP" id="MF_01161">
    <property type="entry name" value="tRNA_Ile_lys_synt"/>
    <property type="match status" value="1"/>
</dbReference>
<gene>
    <name evidence="8" type="primary">tilS</name>
    <name evidence="10" type="ORF">SAMN02910344_00728</name>
</gene>
<dbReference type="AlphaFoldDB" id="A0A662ZHC9"/>
<keyword evidence="6 8" id="KW-0067">ATP-binding</keyword>
<dbReference type="SUPFAM" id="SSF56037">
    <property type="entry name" value="PheT/TilS domain"/>
    <property type="match status" value="1"/>
</dbReference>
<accession>A0A662ZHC9</accession>
<dbReference type="InterPro" id="IPR012094">
    <property type="entry name" value="tRNA_Ile_lys_synt"/>
</dbReference>
<comment type="domain">
    <text evidence="8">The N-terminal region contains the highly conserved SGGXDS motif, predicted to be a P-loop motif involved in ATP binding.</text>
</comment>
<evidence type="ECO:0000313" key="11">
    <source>
        <dbReference type="Proteomes" id="UP000243745"/>
    </source>
</evidence>
<dbReference type="EMBL" id="FOXF01000008">
    <property type="protein sequence ID" value="SFP20168.1"/>
    <property type="molecule type" value="Genomic_DNA"/>
</dbReference>
<evidence type="ECO:0000256" key="7">
    <source>
        <dbReference type="ARBA" id="ARBA00048539"/>
    </source>
</evidence>
<keyword evidence="11" id="KW-1185">Reference proteome</keyword>
<dbReference type="EC" id="6.3.4.19" evidence="8"/>
<dbReference type="InterPro" id="IPR011063">
    <property type="entry name" value="TilS/TtcA_N"/>
</dbReference>
<evidence type="ECO:0000313" key="10">
    <source>
        <dbReference type="EMBL" id="SFP20168.1"/>
    </source>
</evidence>
<dbReference type="InterPro" id="IPR012795">
    <property type="entry name" value="tRNA_Ile_lys_synt_N"/>
</dbReference>
<evidence type="ECO:0000256" key="1">
    <source>
        <dbReference type="ARBA" id="ARBA00004496"/>
    </source>
</evidence>
<keyword evidence="5 8" id="KW-0547">Nucleotide-binding</keyword>
<organism evidence="10 11">
    <name type="scientific">Ruminobacter amylophilus</name>
    <dbReference type="NCBI Taxonomy" id="867"/>
    <lineage>
        <taxon>Bacteria</taxon>
        <taxon>Pseudomonadati</taxon>
        <taxon>Pseudomonadota</taxon>
        <taxon>Gammaproteobacteria</taxon>
        <taxon>Aeromonadales</taxon>
        <taxon>Succinivibrionaceae</taxon>
        <taxon>Ruminobacter</taxon>
    </lineage>
</organism>
<dbReference type="NCBIfam" id="TIGR02432">
    <property type="entry name" value="lysidine_TilS_N"/>
    <property type="match status" value="1"/>
</dbReference>
<sequence length="476" mass="53428">MTEDKKDVTCSIAEKIDFTPYRNLNWVIALSGGADSRMLLELASLNRHLSSGIMAVYVHHHLQKVADDWAVFCQKECAGLGVEFHVEHVTVEKTGSIEANARAARYRALAKYISADNCVLFTAHHADDLLETMIMALNRGCGLPGMSAIPSSQPFASGMLARPMLAVSRSEVEEFCHGRGLDYVTDPTNSSIKYDRNYLRHEVVPVLKKRFPQILTGARRVSENLCDDLMLLDDLLNEKVSAYVEKSLYSGITLNLGSLADITGDLSEKYQSAFIRFFLRHYHNLSVSRKQLAEIMKFRTSNDAKARLMIDNMTVGLYRGYLVVSPDTSELSEAGEIIVESGKSVCLGHFRISLQPETDEVQTAASGNMAFHSVGSVLKEQFYMHVAEKELRLCFNPKSSLRLKPESRNHSQILKQLWKEYGVPLGVRCLHPVVFDSMNNPLAVFGVFKTADESAHENNKEYRKVTLTVEFMDKEM</sequence>
<reference evidence="10 11" key="1">
    <citation type="submission" date="2016-10" db="EMBL/GenBank/DDBJ databases">
        <authorList>
            <person name="Varghese N."/>
            <person name="Submissions S."/>
        </authorList>
    </citation>
    <scope>NUCLEOTIDE SEQUENCE [LARGE SCALE GENOMIC DNA]</scope>
    <source>
        <strain evidence="10 11">DSM 1361</strain>
    </source>
</reference>
<name>A0A662ZHC9_9GAMM</name>
<dbReference type="GO" id="GO:0006400">
    <property type="term" value="P:tRNA modification"/>
    <property type="evidence" value="ECO:0007669"/>
    <property type="project" value="UniProtKB-UniRule"/>
</dbReference>
<dbReference type="GO" id="GO:0005524">
    <property type="term" value="F:ATP binding"/>
    <property type="evidence" value="ECO:0007669"/>
    <property type="project" value="UniProtKB-UniRule"/>
</dbReference>
<dbReference type="InterPro" id="IPR014729">
    <property type="entry name" value="Rossmann-like_a/b/a_fold"/>
</dbReference>
<dbReference type="RefSeq" id="WP_177178484.1">
    <property type="nucleotide sequence ID" value="NZ_FOXF01000008.1"/>
</dbReference>
<dbReference type="PANTHER" id="PTHR43033">
    <property type="entry name" value="TRNA(ILE)-LYSIDINE SYNTHASE-RELATED"/>
    <property type="match status" value="1"/>
</dbReference>
<keyword evidence="2 8" id="KW-0963">Cytoplasm</keyword>
<dbReference type="SUPFAM" id="SSF82829">
    <property type="entry name" value="MesJ substrate recognition domain-like"/>
    <property type="match status" value="1"/>
</dbReference>
<evidence type="ECO:0000256" key="8">
    <source>
        <dbReference type="HAMAP-Rule" id="MF_01161"/>
    </source>
</evidence>
<dbReference type="PANTHER" id="PTHR43033:SF1">
    <property type="entry name" value="TRNA(ILE)-LYSIDINE SYNTHASE-RELATED"/>
    <property type="match status" value="1"/>
</dbReference>
<comment type="catalytic activity">
    <reaction evidence="7 8">
        <text>cytidine(34) in tRNA(Ile2) + L-lysine + ATP = lysidine(34) in tRNA(Ile2) + AMP + diphosphate + H(+)</text>
        <dbReference type="Rhea" id="RHEA:43744"/>
        <dbReference type="Rhea" id="RHEA-COMP:10625"/>
        <dbReference type="Rhea" id="RHEA-COMP:10670"/>
        <dbReference type="ChEBI" id="CHEBI:15378"/>
        <dbReference type="ChEBI" id="CHEBI:30616"/>
        <dbReference type="ChEBI" id="CHEBI:32551"/>
        <dbReference type="ChEBI" id="CHEBI:33019"/>
        <dbReference type="ChEBI" id="CHEBI:82748"/>
        <dbReference type="ChEBI" id="CHEBI:83665"/>
        <dbReference type="ChEBI" id="CHEBI:456215"/>
        <dbReference type="EC" id="6.3.4.19"/>
    </reaction>
</comment>
<comment type="subcellular location">
    <subcellularLocation>
        <location evidence="1 8">Cytoplasm</location>
    </subcellularLocation>
</comment>
<dbReference type="SMART" id="SM00977">
    <property type="entry name" value="TilS_C"/>
    <property type="match status" value="1"/>
</dbReference>
<dbReference type="CDD" id="cd01992">
    <property type="entry name" value="TilS_N"/>
    <property type="match status" value="1"/>
</dbReference>
<dbReference type="Proteomes" id="UP000243745">
    <property type="component" value="Unassembled WGS sequence"/>
</dbReference>
<proteinExistence type="inferred from homology"/>
<dbReference type="InterPro" id="IPR012796">
    <property type="entry name" value="Lysidine-tRNA-synth_C"/>
</dbReference>
<evidence type="ECO:0000256" key="5">
    <source>
        <dbReference type="ARBA" id="ARBA00022741"/>
    </source>
</evidence>
<feature type="binding site" evidence="8">
    <location>
        <begin position="31"/>
        <end position="36"/>
    </location>
    <ligand>
        <name>ATP</name>
        <dbReference type="ChEBI" id="CHEBI:30616"/>
    </ligand>
</feature>
<keyword evidence="3 8" id="KW-0436">Ligase</keyword>